<dbReference type="Proteomes" id="UP001199363">
    <property type="component" value="Unassembled WGS sequence"/>
</dbReference>
<evidence type="ECO:0000313" key="10">
    <source>
        <dbReference type="Proteomes" id="UP001199363"/>
    </source>
</evidence>
<keyword evidence="6 7" id="KW-0472">Membrane</keyword>
<reference evidence="8" key="1">
    <citation type="submission" date="2021-10" db="EMBL/GenBank/DDBJ databases">
        <title>Collection of gut derived symbiotic bacterial strains cultured from healthy donors.</title>
        <authorList>
            <person name="Lin H."/>
            <person name="Littmann E."/>
            <person name="Kohout C."/>
            <person name="Pamer E.G."/>
        </authorList>
    </citation>
    <scope>NUCLEOTIDE SEQUENCE</scope>
    <source>
        <strain evidence="8">DFI.1.167</strain>
    </source>
</reference>
<accession>A0AAP3K651</accession>
<evidence type="ECO:0000256" key="7">
    <source>
        <dbReference type="SAM" id="Phobius"/>
    </source>
</evidence>
<keyword evidence="3" id="KW-1003">Cell membrane</keyword>
<feature type="transmembrane region" description="Helical" evidence="7">
    <location>
        <begin position="357"/>
        <end position="377"/>
    </location>
</feature>
<evidence type="ECO:0000256" key="2">
    <source>
        <dbReference type="ARBA" id="ARBA00007430"/>
    </source>
</evidence>
<keyword evidence="5 7" id="KW-1133">Transmembrane helix</keyword>
<comment type="similarity">
    <text evidence="2">Belongs to the polysaccharide synthase family.</text>
</comment>
<dbReference type="EMBL" id="JAQKEI010000037">
    <property type="protein sequence ID" value="MDB0853839.1"/>
    <property type="molecule type" value="Genomic_DNA"/>
</dbReference>
<dbReference type="CDD" id="cd13127">
    <property type="entry name" value="MATE_tuaB_like"/>
    <property type="match status" value="1"/>
</dbReference>
<organism evidence="8 10">
    <name type="scientific">Phocaeicola vulgatus</name>
    <name type="common">Bacteroides vulgatus</name>
    <dbReference type="NCBI Taxonomy" id="821"/>
    <lineage>
        <taxon>Bacteria</taxon>
        <taxon>Pseudomonadati</taxon>
        <taxon>Bacteroidota</taxon>
        <taxon>Bacteroidia</taxon>
        <taxon>Bacteroidales</taxon>
        <taxon>Bacteroidaceae</taxon>
        <taxon>Phocaeicola</taxon>
    </lineage>
</organism>
<feature type="transmembrane region" description="Helical" evidence="7">
    <location>
        <begin position="415"/>
        <end position="435"/>
    </location>
</feature>
<evidence type="ECO:0000256" key="5">
    <source>
        <dbReference type="ARBA" id="ARBA00022989"/>
    </source>
</evidence>
<evidence type="ECO:0000313" key="9">
    <source>
        <dbReference type="EMBL" id="MDB0853839.1"/>
    </source>
</evidence>
<feature type="transmembrane region" description="Helical" evidence="7">
    <location>
        <begin position="175"/>
        <end position="194"/>
    </location>
</feature>
<feature type="transmembrane region" description="Helical" evidence="7">
    <location>
        <begin position="324"/>
        <end position="345"/>
    </location>
</feature>
<feature type="transmembrane region" description="Helical" evidence="7">
    <location>
        <begin position="294"/>
        <end position="318"/>
    </location>
</feature>
<dbReference type="Proteomes" id="UP001210999">
    <property type="component" value="Unassembled WGS sequence"/>
</dbReference>
<comment type="subcellular location">
    <subcellularLocation>
        <location evidence="1">Cell membrane</location>
        <topology evidence="1">Multi-pass membrane protein</topology>
    </subcellularLocation>
</comment>
<feature type="transmembrane region" description="Helical" evidence="7">
    <location>
        <begin position="149"/>
        <end position="169"/>
    </location>
</feature>
<feature type="transmembrane region" description="Helical" evidence="7">
    <location>
        <begin position="383"/>
        <end position="403"/>
    </location>
</feature>
<proteinExistence type="inferred from homology"/>
<sequence>MSDISVLKKEGLKGSAWNFLNMAVNQTRNFIVSLVLARLLMPSDFGLISMALVLNTILDSIVDFGLGNAVIRKEKITETELSTVFWINILLGGFCTLTVFLSAPLFEYFFEMPQLGNIVRITSFSFLISSFGTLQTALFQKKLNFKAPFIAKLISGLISGIGGIILALLDFGVWALVFSNTAGWLFNSTILWIISSWHPKMLFQPSQVKELWNFGWKMTLTTIINRVFRQLDTFIIGKLYSAASLGLFNRAKSLNNLVIECSFSAIRSTMLPTFSKLQNDVELLRNSIIKLIHVISFLTFLFAGLMYMCADDLIIILYGNKWEGAIEIFKILGLFSITICLPVVYDAIISVVNRMSLYLWIGIIRNMILLIAIPFGIIYGFHAYIWSVSIASGINLIPYFFAANTCIQLPVASQIYTIVRYVAPFIFAILLWQIIDYSSRNHFIDIFLKSIYFLCTYVGYNMWAKNNGYVICQTLIKNTVAKNKK</sequence>
<evidence type="ECO:0000256" key="1">
    <source>
        <dbReference type="ARBA" id="ARBA00004651"/>
    </source>
</evidence>
<dbReference type="InterPro" id="IPR050833">
    <property type="entry name" value="Poly_Biosynth_Transport"/>
</dbReference>
<evidence type="ECO:0000256" key="3">
    <source>
        <dbReference type="ARBA" id="ARBA00022475"/>
    </source>
</evidence>
<evidence type="ECO:0000313" key="8">
    <source>
        <dbReference type="EMBL" id="MCB7281356.1"/>
    </source>
</evidence>
<keyword evidence="4 7" id="KW-0812">Transmembrane</keyword>
<dbReference type="Pfam" id="PF13440">
    <property type="entry name" value="Polysacc_synt_3"/>
    <property type="match status" value="1"/>
</dbReference>
<dbReference type="PANTHER" id="PTHR30250:SF10">
    <property type="entry name" value="LIPOPOLYSACCHARIDE BIOSYNTHESIS PROTEIN WZXC"/>
    <property type="match status" value="1"/>
</dbReference>
<protein>
    <submittedName>
        <fullName evidence="8">Lipopolysaccharide biosynthesis protein</fullName>
    </submittedName>
</protein>
<gene>
    <name evidence="8" type="ORF">LI282_09960</name>
    <name evidence="9" type="ORF">PL594_20290</name>
</gene>
<feature type="transmembrane region" description="Helical" evidence="7">
    <location>
        <begin position="45"/>
        <end position="71"/>
    </location>
</feature>
<dbReference type="EMBL" id="JAJCQG010000027">
    <property type="protein sequence ID" value="MCB7281356.1"/>
    <property type="molecule type" value="Genomic_DNA"/>
</dbReference>
<dbReference type="RefSeq" id="WP_009275856.1">
    <property type="nucleotide sequence ID" value="NZ_JADPDR010000040.1"/>
</dbReference>
<name>A0AAP3K651_PHOVU</name>
<feature type="transmembrane region" description="Helical" evidence="7">
    <location>
        <begin position="118"/>
        <end position="137"/>
    </location>
</feature>
<reference evidence="9" key="2">
    <citation type="submission" date="2023-01" db="EMBL/GenBank/DDBJ databases">
        <title>Human gut microbiome strain richness.</title>
        <authorList>
            <person name="Chen-Liaw A."/>
        </authorList>
    </citation>
    <scope>NUCLEOTIDE SEQUENCE</scope>
    <source>
        <strain evidence="9">H9_m1001271B151109d0_201107</strain>
    </source>
</reference>
<evidence type="ECO:0000256" key="4">
    <source>
        <dbReference type="ARBA" id="ARBA00022692"/>
    </source>
</evidence>
<dbReference type="GO" id="GO:0005886">
    <property type="term" value="C:plasma membrane"/>
    <property type="evidence" value="ECO:0007669"/>
    <property type="project" value="UniProtKB-SubCell"/>
</dbReference>
<dbReference type="PANTHER" id="PTHR30250">
    <property type="entry name" value="PST FAMILY PREDICTED COLANIC ACID TRANSPORTER"/>
    <property type="match status" value="1"/>
</dbReference>
<comment type="caution">
    <text evidence="8">The sequence shown here is derived from an EMBL/GenBank/DDBJ whole genome shotgun (WGS) entry which is preliminary data.</text>
</comment>
<feature type="transmembrane region" description="Helical" evidence="7">
    <location>
        <begin position="83"/>
        <end position="106"/>
    </location>
</feature>
<dbReference type="AlphaFoldDB" id="A0AAP3K651"/>
<evidence type="ECO:0000256" key="6">
    <source>
        <dbReference type="ARBA" id="ARBA00023136"/>
    </source>
</evidence>